<evidence type="ECO:0000313" key="4">
    <source>
        <dbReference type="Proteomes" id="UP001176517"/>
    </source>
</evidence>
<feature type="region of interest" description="Disordered" evidence="1">
    <location>
        <begin position="1"/>
        <end position="30"/>
    </location>
</feature>
<keyword evidence="4" id="KW-1185">Reference proteome</keyword>
<feature type="transmembrane region" description="Helical" evidence="2">
    <location>
        <begin position="34"/>
        <end position="53"/>
    </location>
</feature>
<dbReference type="AlphaFoldDB" id="A0AAN6GVD7"/>
<dbReference type="Proteomes" id="UP001176517">
    <property type="component" value="Unassembled WGS sequence"/>
</dbReference>
<dbReference type="EMBL" id="JAPDMZ010000035">
    <property type="protein sequence ID" value="KAK0554675.1"/>
    <property type="molecule type" value="Genomic_DNA"/>
</dbReference>
<feature type="region of interest" description="Disordered" evidence="1">
    <location>
        <begin position="74"/>
        <end position="95"/>
    </location>
</feature>
<comment type="caution">
    <text evidence="3">The sequence shown here is derived from an EMBL/GenBank/DDBJ whole genome shotgun (WGS) entry which is preliminary data.</text>
</comment>
<keyword evidence="2" id="KW-1133">Transmembrane helix</keyword>
<gene>
    <name evidence="3" type="ORF">OC846_002009</name>
</gene>
<keyword evidence="2" id="KW-0812">Transmembrane</keyword>
<keyword evidence="2" id="KW-0472">Membrane</keyword>
<accession>A0AAN6GVD7</accession>
<organism evidence="3 4">
    <name type="scientific">Tilletia horrida</name>
    <dbReference type="NCBI Taxonomy" id="155126"/>
    <lineage>
        <taxon>Eukaryota</taxon>
        <taxon>Fungi</taxon>
        <taxon>Dikarya</taxon>
        <taxon>Basidiomycota</taxon>
        <taxon>Ustilaginomycotina</taxon>
        <taxon>Exobasidiomycetes</taxon>
        <taxon>Tilletiales</taxon>
        <taxon>Tilletiaceae</taxon>
        <taxon>Tilletia</taxon>
    </lineage>
</organism>
<feature type="transmembrane region" description="Helical" evidence="2">
    <location>
        <begin position="196"/>
        <end position="213"/>
    </location>
</feature>
<evidence type="ECO:0000256" key="2">
    <source>
        <dbReference type="SAM" id="Phobius"/>
    </source>
</evidence>
<name>A0AAN6GVD7_9BASI</name>
<evidence type="ECO:0000256" key="1">
    <source>
        <dbReference type="SAM" id="MobiDB-lite"/>
    </source>
</evidence>
<proteinExistence type="predicted"/>
<feature type="compositionally biased region" description="Low complexity" evidence="1">
    <location>
        <begin position="1"/>
        <end position="14"/>
    </location>
</feature>
<evidence type="ECO:0000313" key="3">
    <source>
        <dbReference type="EMBL" id="KAK0554675.1"/>
    </source>
</evidence>
<reference evidence="3" key="1">
    <citation type="journal article" date="2023" name="PhytoFront">
        <title>Draft Genome Resources of Seven Strains of Tilletia horrida, Causal Agent of Kernel Smut of Rice.</title>
        <authorList>
            <person name="Khanal S."/>
            <person name="Antony Babu S."/>
            <person name="Zhou X.G."/>
        </authorList>
    </citation>
    <scope>NUCLEOTIDE SEQUENCE</scope>
    <source>
        <strain evidence="3">TX6</strain>
    </source>
</reference>
<protein>
    <submittedName>
        <fullName evidence="3">Uncharacterized protein</fullName>
    </submittedName>
</protein>
<sequence>MPDSRNSISSSSGSQTCRLQPNHKTDRRRDVSKNSLTTIFFFFTALIFASLLLTKADAAQPIVATTAASSSAAAAPASSTTRSGAASTTAAPTNTNATTTAAPASFFITTSFFTSAVTNSGRVSIVTNAVNITVPIASSTSVYTSTSLPTVSAISTGALAGTQAAPAPIGGSNALGPNDNYVTGDAMAVVCQRSTWLPLVGSVLAVALGFGLVV</sequence>